<dbReference type="InterPro" id="IPR036179">
    <property type="entry name" value="Ig-like_dom_sf"/>
</dbReference>
<evidence type="ECO:0000313" key="1">
    <source>
        <dbReference type="EMBL" id="ODN02736.1"/>
    </source>
</evidence>
<dbReference type="OrthoDB" id="10055806at2759"/>
<dbReference type="InterPro" id="IPR013783">
    <property type="entry name" value="Ig-like_fold"/>
</dbReference>
<dbReference type="Proteomes" id="UP000094527">
    <property type="component" value="Unassembled WGS sequence"/>
</dbReference>
<dbReference type="EMBL" id="LJIJ01000097">
    <property type="protein sequence ID" value="ODN02736.1"/>
    <property type="molecule type" value="Genomic_DNA"/>
</dbReference>
<sequence>MVYDGRIKPGSHAKNEFLLGQRAYFRIVTEPAALQIDNVSENDAGLYRCRVDFLKSPTRNSKVNLTVIDKHISQDK</sequence>
<evidence type="ECO:0000313" key="2">
    <source>
        <dbReference type="Proteomes" id="UP000094527"/>
    </source>
</evidence>
<dbReference type="AlphaFoldDB" id="A0A1D2NCL3"/>
<dbReference type="PANTHER" id="PTHR23278">
    <property type="entry name" value="SIDESTEP PROTEIN"/>
    <property type="match status" value="1"/>
</dbReference>
<organism evidence="1 2">
    <name type="scientific">Orchesella cincta</name>
    <name type="common">Springtail</name>
    <name type="synonym">Podura cincta</name>
    <dbReference type="NCBI Taxonomy" id="48709"/>
    <lineage>
        <taxon>Eukaryota</taxon>
        <taxon>Metazoa</taxon>
        <taxon>Ecdysozoa</taxon>
        <taxon>Arthropoda</taxon>
        <taxon>Hexapoda</taxon>
        <taxon>Collembola</taxon>
        <taxon>Entomobryomorpha</taxon>
        <taxon>Entomobryoidea</taxon>
        <taxon>Orchesellidae</taxon>
        <taxon>Orchesellinae</taxon>
        <taxon>Orchesella</taxon>
    </lineage>
</organism>
<name>A0A1D2NCL3_ORCCI</name>
<reference evidence="1 2" key="1">
    <citation type="journal article" date="2016" name="Genome Biol. Evol.">
        <title>Gene Family Evolution Reflects Adaptation to Soil Environmental Stressors in the Genome of the Collembolan Orchesella cincta.</title>
        <authorList>
            <person name="Faddeeva-Vakhrusheva A."/>
            <person name="Derks M.F."/>
            <person name="Anvar S.Y."/>
            <person name="Agamennone V."/>
            <person name="Suring W."/>
            <person name="Smit S."/>
            <person name="van Straalen N.M."/>
            <person name="Roelofs D."/>
        </authorList>
    </citation>
    <scope>NUCLEOTIDE SEQUENCE [LARGE SCALE GENOMIC DNA]</scope>
    <source>
        <tissue evidence="1">Mixed pool</tissue>
    </source>
</reference>
<dbReference type="SUPFAM" id="SSF48726">
    <property type="entry name" value="Immunoglobulin"/>
    <property type="match status" value="1"/>
</dbReference>
<evidence type="ECO:0008006" key="3">
    <source>
        <dbReference type="Google" id="ProtNLM"/>
    </source>
</evidence>
<keyword evidence="2" id="KW-1185">Reference proteome</keyword>
<gene>
    <name evidence="1" type="ORF">Ocin01_03958</name>
</gene>
<proteinExistence type="predicted"/>
<dbReference type="PANTHER" id="PTHR23278:SF19">
    <property type="entry name" value="OBSCURIN"/>
    <property type="match status" value="1"/>
</dbReference>
<dbReference type="STRING" id="48709.A0A1D2NCL3"/>
<comment type="caution">
    <text evidence="1">The sequence shown here is derived from an EMBL/GenBank/DDBJ whole genome shotgun (WGS) entry which is preliminary data.</text>
</comment>
<protein>
    <recommendedName>
        <fullName evidence="3">Ig-like domain-containing protein</fullName>
    </recommendedName>
</protein>
<accession>A0A1D2NCL3</accession>
<dbReference type="Gene3D" id="2.60.40.10">
    <property type="entry name" value="Immunoglobulins"/>
    <property type="match status" value="1"/>
</dbReference>